<accession>A0ABP6QD74</accession>
<reference evidence="2" key="1">
    <citation type="journal article" date="2019" name="Int. J. Syst. Evol. Microbiol.">
        <title>The Global Catalogue of Microorganisms (GCM) 10K type strain sequencing project: providing services to taxonomists for standard genome sequencing and annotation.</title>
        <authorList>
            <consortium name="The Broad Institute Genomics Platform"/>
            <consortium name="The Broad Institute Genome Sequencing Center for Infectious Disease"/>
            <person name="Wu L."/>
            <person name="Ma J."/>
        </authorList>
    </citation>
    <scope>NUCLEOTIDE SEQUENCE [LARGE SCALE GENOMIC DNA]</scope>
    <source>
        <strain evidence="2">JCM 9377</strain>
    </source>
</reference>
<protein>
    <submittedName>
        <fullName evidence="1">Uncharacterized protein</fullName>
    </submittedName>
</protein>
<evidence type="ECO:0000313" key="2">
    <source>
        <dbReference type="Proteomes" id="UP001501237"/>
    </source>
</evidence>
<comment type="caution">
    <text evidence="1">The sequence shown here is derived from an EMBL/GenBank/DDBJ whole genome shotgun (WGS) entry which is preliminary data.</text>
</comment>
<evidence type="ECO:0000313" key="1">
    <source>
        <dbReference type="EMBL" id="GAA3221369.1"/>
    </source>
</evidence>
<dbReference type="Proteomes" id="UP001501237">
    <property type="component" value="Unassembled WGS sequence"/>
</dbReference>
<name>A0ABP6QD74_9ACTN</name>
<gene>
    <name evidence="1" type="ORF">GCM10010468_46460</name>
</gene>
<keyword evidence="2" id="KW-1185">Reference proteome</keyword>
<proteinExistence type="predicted"/>
<sequence>MRSAIDGGEGTWVKVGMGTAVSASDTVAGANQAQKAAISARAAMSGTTAPRPLRRSIVTSCSLPLMGTAGGAVVG</sequence>
<organism evidence="1 2">
    <name type="scientific">Actinocorallia longicatena</name>
    <dbReference type="NCBI Taxonomy" id="111803"/>
    <lineage>
        <taxon>Bacteria</taxon>
        <taxon>Bacillati</taxon>
        <taxon>Actinomycetota</taxon>
        <taxon>Actinomycetes</taxon>
        <taxon>Streptosporangiales</taxon>
        <taxon>Thermomonosporaceae</taxon>
        <taxon>Actinocorallia</taxon>
    </lineage>
</organism>
<dbReference type="EMBL" id="BAAAUV010000012">
    <property type="protein sequence ID" value="GAA3221369.1"/>
    <property type="molecule type" value="Genomic_DNA"/>
</dbReference>